<evidence type="ECO:0000313" key="16">
    <source>
        <dbReference type="Proteomes" id="UP000238442"/>
    </source>
</evidence>
<keyword evidence="5 12" id="KW-0732">Signal</keyword>
<evidence type="ECO:0000256" key="7">
    <source>
        <dbReference type="ARBA" id="ARBA00023136"/>
    </source>
</evidence>
<dbReference type="Proteomes" id="UP000238442">
    <property type="component" value="Chromosome"/>
</dbReference>
<dbReference type="InterPro" id="IPR036942">
    <property type="entry name" value="Beta-barrel_TonB_sf"/>
</dbReference>
<dbReference type="InterPro" id="IPR037066">
    <property type="entry name" value="Plug_dom_sf"/>
</dbReference>
<dbReference type="KEGG" id="aue:C5O00_06410"/>
<dbReference type="InterPro" id="IPR012910">
    <property type="entry name" value="Plug_dom"/>
</dbReference>
<comment type="similarity">
    <text evidence="10 11">Belongs to the TonB-dependent receptor family.</text>
</comment>
<dbReference type="PANTHER" id="PTHR30069:SF29">
    <property type="entry name" value="HEMOGLOBIN AND HEMOGLOBIN-HAPTOGLOBIN-BINDING PROTEIN 1-RELATED"/>
    <property type="match status" value="1"/>
</dbReference>
<evidence type="ECO:0000256" key="1">
    <source>
        <dbReference type="ARBA" id="ARBA00004571"/>
    </source>
</evidence>
<evidence type="ECO:0000256" key="6">
    <source>
        <dbReference type="ARBA" id="ARBA00023077"/>
    </source>
</evidence>
<keyword evidence="8" id="KW-0675">Receptor</keyword>
<dbReference type="InterPro" id="IPR000531">
    <property type="entry name" value="Beta-barrel_TonB"/>
</dbReference>
<evidence type="ECO:0000256" key="12">
    <source>
        <dbReference type="SAM" id="SignalP"/>
    </source>
</evidence>
<keyword evidence="3 10" id="KW-1134">Transmembrane beta strand</keyword>
<dbReference type="EMBL" id="CP027062">
    <property type="protein sequence ID" value="AVI50823.1"/>
    <property type="molecule type" value="Genomic_DNA"/>
</dbReference>
<dbReference type="Pfam" id="PF00593">
    <property type="entry name" value="TonB_dep_Rec_b-barrel"/>
    <property type="match status" value="1"/>
</dbReference>
<dbReference type="PANTHER" id="PTHR30069">
    <property type="entry name" value="TONB-DEPENDENT OUTER MEMBRANE RECEPTOR"/>
    <property type="match status" value="1"/>
</dbReference>
<keyword evidence="7 10" id="KW-0472">Membrane</keyword>
<keyword evidence="9 10" id="KW-0998">Cell outer membrane</keyword>
<dbReference type="SUPFAM" id="SSF49464">
    <property type="entry name" value="Carboxypeptidase regulatory domain-like"/>
    <property type="match status" value="1"/>
</dbReference>
<accession>A0A2S0HXD3</accession>
<evidence type="ECO:0000256" key="3">
    <source>
        <dbReference type="ARBA" id="ARBA00022452"/>
    </source>
</evidence>
<organism evidence="15 16">
    <name type="scientific">Pukyongia salina</name>
    <dbReference type="NCBI Taxonomy" id="2094025"/>
    <lineage>
        <taxon>Bacteria</taxon>
        <taxon>Pseudomonadati</taxon>
        <taxon>Bacteroidota</taxon>
        <taxon>Flavobacteriia</taxon>
        <taxon>Flavobacteriales</taxon>
        <taxon>Flavobacteriaceae</taxon>
        <taxon>Pukyongia</taxon>
    </lineage>
</organism>
<dbReference type="Gene3D" id="2.170.130.10">
    <property type="entry name" value="TonB-dependent receptor, plug domain"/>
    <property type="match status" value="1"/>
</dbReference>
<feature type="signal peptide" evidence="12">
    <location>
        <begin position="1"/>
        <end position="18"/>
    </location>
</feature>
<dbReference type="Pfam" id="PF13715">
    <property type="entry name" value="CarbopepD_reg_2"/>
    <property type="match status" value="1"/>
</dbReference>
<feature type="domain" description="TonB-dependent receptor-like beta-barrel" evidence="13">
    <location>
        <begin position="424"/>
        <end position="892"/>
    </location>
</feature>
<evidence type="ECO:0000256" key="8">
    <source>
        <dbReference type="ARBA" id="ARBA00023170"/>
    </source>
</evidence>
<evidence type="ECO:0000256" key="4">
    <source>
        <dbReference type="ARBA" id="ARBA00022692"/>
    </source>
</evidence>
<sequence length="919" mass="100152">MKAIIALFCLCLSTITFAQTDISGKVVDESAEPILGANVIVVGTGTGTATDFDGNFTLRVDQSPPFTVQISSIGFESQNVEITTNNQVVNITLAEGSVLDEVVISASRTPERIFESPVTVERFDIQDIKYTASADFYDGIEQIKGVDINTSSLTFKSVNTRGFATIANERFVQLVDGMDNSSPALNFVLGNLLGMTELDVNSIELLPGASSALYGANAFNGILFMTSKNPFDHQGISAYYKRGITSQIAAGDNEFYDMGIRAAHAFSPKFAGKVNLAIMNGTDWFATNEVDAVNPGRTREHPGYDGLNVYGDEVATNIRGVGVTLANLGLIPPGAENLLPNDIVSRTGYSERDLTNYNAESVKFDAALHFRPWENDFEIIYVGKVGVGSTIYQGGQRYEIKNFFLQQHKLEVKSDNFFIRGYITDENAGDSNNMGLSGVNVNRAWKDDSTWFGEYAGAYIQATLGGANSEMAHAIARQTAETGRLIPGTPEFERVLARVKADADVNTGSKLQDQTQLYHADANYNFSHITSDFADIQVGGSYRKYRLNSSGTIFTDGDGPITYSEVGAYTQIQKKLADDRLKLTGSVRYDKSELFDGQFTPRIAVGYTAGANRNHNIRVSYQSAFRNPTTQDLFIGLDIGRAILVGSAESNLDRDVRTFPLSGGGQQATGSSTATIAGRAAYENSFSASSVTNGTPEVANINLVKPEEADVYEIGYRGKIFNFIIDASAHYSQYTNFISNENVIVPLYGTAGDGSLSLLALQNGDFKVYQTYTNADVDVKGFGGSIGVSTKIIQKINLGVNYTYAEQDFDQAGNPDFRTNFNTPMHKVKASLRYTDLFPNFGFGVNARWSDEYFWQAGFGDGIVPSYTVLDAQVNYKIPKLKTMLKIGATNLLNDEYFTAFGAPNIGAQYYASLIINNL</sequence>
<dbReference type="GO" id="GO:0015344">
    <property type="term" value="F:siderophore uptake transmembrane transporter activity"/>
    <property type="evidence" value="ECO:0007669"/>
    <property type="project" value="TreeGrafter"/>
</dbReference>
<evidence type="ECO:0000256" key="9">
    <source>
        <dbReference type="ARBA" id="ARBA00023237"/>
    </source>
</evidence>
<dbReference type="SUPFAM" id="SSF56935">
    <property type="entry name" value="Porins"/>
    <property type="match status" value="1"/>
</dbReference>
<dbReference type="GO" id="GO:0044718">
    <property type="term" value="P:siderophore transmembrane transport"/>
    <property type="evidence" value="ECO:0007669"/>
    <property type="project" value="TreeGrafter"/>
</dbReference>
<dbReference type="AlphaFoldDB" id="A0A2S0HXD3"/>
<evidence type="ECO:0000256" key="5">
    <source>
        <dbReference type="ARBA" id="ARBA00022729"/>
    </source>
</evidence>
<proteinExistence type="inferred from homology"/>
<dbReference type="Gene3D" id="2.40.170.20">
    <property type="entry name" value="TonB-dependent receptor, beta-barrel domain"/>
    <property type="match status" value="1"/>
</dbReference>
<dbReference type="OrthoDB" id="1109208at2"/>
<evidence type="ECO:0000259" key="14">
    <source>
        <dbReference type="Pfam" id="PF07715"/>
    </source>
</evidence>
<reference evidence="15 16" key="1">
    <citation type="submission" date="2018-02" db="EMBL/GenBank/DDBJ databases">
        <title>Genomic analysis of the strain RR4-38 isolated from a seawater recirculating aquaculture system.</title>
        <authorList>
            <person name="Kim Y.-S."/>
            <person name="Jang Y.H."/>
            <person name="Kim K.-H."/>
        </authorList>
    </citation>
    <scope>NUCLEOTIDE SEQUENCE [LARGE SCALE GENOMIC DNA]</scope>
    <source>
        <strain evidence="15 16">RR4-38</strain>
    </source>
</reference>
<feature type="chain" id="PRO_5015403719" description="TonB-dependent receptor" evidence="12">
    <location>
        <begin position="19"/>
        <end position="919"/>
    </location>
</feature>
<dbReference type="Pfam" id="PF07715">
    <property type="entry name" value="Plug"/>
    <property type="match status" value="1"/>
</dbReference>
<evidence type="ECO:0000259" key="13">
    <source>
        <dbReference type="Pfam" id="PF00593"/>
    </source>
</evidence>
<dbReference type="GO" id="GO:0009279">
    <property type="term" value="C:cell outer membrane"/>
    <property type="evidence" value="ECO:0007669"/>
    <property type="project" value="UniProtKB-SubCell"/>
</dbReference>
<dbReference type="InterPro" id="IPR008969">
    <property type="entry name" value="CarboxyPept-like_regulatory"/>
</dbReference>
<dbReference type="RefSeq" id="WP_105215947.1">
    <property type="nucleotide sequence ID" value="NZ_CP027062.1"/>
</dbReference>
<keyword evidence="2 10" id="KW-0813">Transport</keyword>
<evidence type="ECO:0000256" key="10">
    <source>
        <dbReference type="PROSITE-ProRule" id="PRU01360"/>
    </source>
</evidence>
<dbReference type="PROSITE" id="PS52016">
    <property type="entry name" value="TONB_DEPENDENT_REC_3"/>
    <property type="match status" value="1"/>
</dbReference>
<keyword evidence="4 10" id="KW-0812">Transmembrane</keyword>
<comment type="subcellular location">
    <subcellularLocation>
        <location evidence="1 10">Cell outer membrane</location>
        <topology evidence="1 10">Multi-pass membrane protein</topology>
    </subcellularLocation>
</comment>
<evidence type="ECO:0000256" key="2">
    <source>
        <dbReference type="ARBA" id="ARBA00022448"/>
    </source>
</evidence>
<gene>
    <name evidence="15" type="ORF">C5O00_06410</name>
</gene>
<keyword evidence="16" id="KW-1185">Reference proteome</keyword>
<dbReference type="InterPro" id="IPR039426">
    <property type="entry name" value="TonB-dep_rcpt-like"/>
</dbReference>
<evidence type="ECO:0000256" key="11">
    <source>
        <dbReference type="RuleBase" id="RU003357"/>
    </source>
</evidence>
<name>A0A2S0HXD3_9FLAO</name>
<dbReference type="Gene3D" id="2.60.40.1120">
    <property type="entry name" value="Carboxypeptidase-like, regulatory domain"/>
    <property type="match status" value="1"/>
</dbReference>
<evidence type="ECO:0008006" key="17">
    <source>
        <dbReference type="Google" id="ProtNLM"/>
    </source>
</evidence>
<feature type="domain" description="TonB-dependent receptor plug" evidence="14">
    <location>
        <begin position="114"/>
        <end position="222"/>
    </location>
</feature>
<keyword evidence="6 11" id="KW-0798">TonB box</keyword>
<evidence type="ECO:0000313" key="15">
    <source>
        <dbReference type="EMBL" id="AVI50823.1"/>
    </source>
</evidence>
<protein>
    <recommendedName>
        <fullName evidence="17">TonB-dependent receptor</fullName>
    </recommendedName>
</protein>